<dbReference type="EMBL" id="CP012661">
    <property type="protein sequence ID" value="AMY71371.1"/>
    <property type="molecule type" value="Genomic_DNA"/>
</dbReference>
<sequence length="336" mass="37921">MNWLSRLRSAFGRGAPEGRPAPDRALSEGLGFLQRYCDEATFSSAAGAVRREFGLFHRWNASRQRNAELRQLAANPELAAVYLFHGDGFIREAALNALAAPIRLPVVAYELMRRMNDWAPEVRAAAWSAIARCFRQTDPSVLAPAAWIVLLDARSWGRWQEGYFRLLDELFEHPGLFSALIMRLLNESRNGSGTVFRALCQSTEMDRCLVDLAARARQPHLRAGALNCISSGKVVWPLGKSRKVWVDKSLGEYKVVADYGSRPLSVHLDLESILEQALRDRSAAVRKEALDALILHRRDPRLRVLISHCLEAFAKDPRPSVRSRLEYLERNLPKLP</sequence>
<reference evidence="1 2" key="1">
    <citation type="submission" date="2015-09" db="EMBL/GenBank/DDBJ databases">
        <title>Complete genome sequence of Defluviimonas alba cai42t isolated from an oilfield in Xinjiang.</title>
        <authorList>
            <person name="Geng S."/>
            <person name="Pan X."/>
            <person name="Wu X."/>
        </authorList>
    </citation>
    <scope>NUCLEOTIDE SEQUENCE [LARGE SCALE GENOMIC DNA]</scope>
    <source>
        <strain evidence="2">cai42</strain>
    </source>
</reference>
<evidence type="ECO:0008006" key="3">
    <source>
        <dbReference type="Google" id="ProtNLM"/>
    </source>
</evidence>
<evidence type="ECO:0000313" key="1">
    <source>
        <dbReference type="EMBL" id="AMY71371.1"/>
    </source>
</evidence>
<protein>
    <recommendedName>
        <fullName evidence="3">HEAT repeat domain-containing protein</fullName>
    </recommendedName>
</protein>
<keyword evidence="2" id="KW-1185">Reference proteome</keyword>
<gene>
    <name evidence="1" type="ORF">AKL17_4155</name>
</gene>
<organism evidence="1 2">
    <name type="scientific">Frigidibacter mobilis</name>
    <dbReference type="NCBI Taxonomy" id="1335048"/>
    <lineage>
        <taxon>Bacteria</taxon>
        <taxon>Pseudomonadati</taxon>
        <taxon>Pseudomonadota</taxon>
        <taxon>Alphaproteobacteria</taxon>
        <taxon>Rhodobacterales</taxon>
        <taxon>Paracoccaceae</taxon>
        <taxon>Frigidibacter</taxon>
    </lineage>
</organism>
<dbReference type="InterPro" id="IPR016024">
    <property type="entry name" value="ARM-type_fold"/>
</dbReference>
<dbReference type="SUPFAM" id="SSF48371">
    <property type="entry name" value="ARM repeat"/>
    <property type="match status" value="1"/>
</dbReference>
<dbReference type="Proteomes" id="UP000076128">
    <property type="component" value="Chromosome"/>
</dbReference>
<dbReference type="InterPro" id="IPR011989">
    <property type="entry name" value="ARM-like"/>
</dbReference>
<dbReference type="Gene3D" id="1.25.10.10">
    <property type="entry name" value="Leucine-rich Repeat Variant"/>
    <property type="match status" value="1"/>
</dbReference>
<dbReference type="KEGG" id="daa:AKL17_4155"/>
<evidence type="ECO:0000313" key="2">
    <source>
        <dbReference type="Proteomes" id="UP000076128"/>
    </source>
</evidence>
<accession>A0A159Z7I3</accession>
<proteinExistence type="predicted"/>
<name>A0A159Z7I3_9RHOB</name>
<dbReference type="AlphaFoldDB" id="A0A159Z7I3"/>